<accession>B2FII2</accession>
<feature type="region of interest" description="Disordered" evidence="1">
    <location>
        <begin position="47"/>
        <end position="79"/>
    </location>
</feature>
<dbReference type="Proteomes" id="UP000008840">
    <property type="component" value="Chromosome"/>
</dbReference>
<dbReference type="AlphaFoldDB" id="B2FII2"/>
<proteinExistence type="predicted"/>
<keyword evidence="3" id="KW-1185">Reference proteome</keyword>
<evidence type="ECO:0000256" key="1">
    <source>
        <dbReference type="SAM" id="MobiDB-lite"/>
    </source>
</evidence>
<reference evidence="2 3" key="1">
    <citation type="journal article" date="2008" name="Genome Biol.">
        <title>The complete genome, comparative and functional analysis of Stenotrophomonas maltophilia reveals an organism heavily shielded by drug resistance determinants.</title>
        <authorList>
            <person name="Crossman L.C."/>
            <person name="Gould V.C."/>
            <person name="Dow J.M."/>
            <person name="Vernikos G.S."/>
            <person name="Okazaki A."/>
            <person name="Sebaihia M."/>
            <person name="Saunders D."/>
            <person name="Arrowsmith C."/>
            <person name="Carver T."/>
            <person name="Peters N."/>
            <person name="Adlem E."/>
            <person name="Kerhornou A."/>
            <person name="Lord A."/>
            <person name="Murphy L."/>
            <person name="Seeger K."/>
            <person name="Squares R."/>
            <person name="Rutter S."/>
            <person name="Quail M.A."/>
            <person name="Rajandream M.A."/>
            <person name="Harris D."/>
            <person name="Churcher C."/>
            <person name="Bentley S.D."/>
            <person name="Parkhill J."/>
            <person name="Thomson N.R."/>
            <person name="Avison M.B."/>
        </authorList>
    </citation>
    <scope>NUCLEOTIDE SEQUENCE [LARGE SCALE GENOMIC DNA]</scope>
    <source>
        <strain evidence="2 3">K279a</strain>
    </source>
</reference>
<evidence type="ECO:0000313" key="2">
    <source>
        <dbReference type="EMBL" id="CAQ46356.1"/>
    </source>
</evidence>
<name>B2FII2_STRMK</name>
<protein>
    <submittedName>
        <fullName evidence="2">Conserved hypothetical exported protein</fullName>
    </submittedName>
</protein>
<gene>
    <name evidence="2" type="ordered locus">Smlt2900</name>
</gene>
<feature type="compositionally biased region" description="Low complexity" evidence="1">
    <location>
        <begin position="47"/>
        <end position="75"/>
    </location>
</feature>
<evidence type="ECO:0000313" key="3">
    <source>
        <dbReference type="Proteomes" id="UP000008840"/>
    </source>
</evidence>
<dbReference type="KEGG" id="sml:Smlt2900"/>
<organism evidence="2 3">
    <name type="scientific">Stenotrophomonas maltophilia (strain K279a)</name>
    <dbReference type="NCBI Taxonomy" id="522373"/>
    <lineage>
        <taxon>Bacteria</taxon>
        <taxon>Pseudomonadati</taxon>
        <taxon>Pseudomonadota</taxon>
        <taxon>Gammaproteobacteria</taxon>
        <taxon>Lysobacterales</taxon>
        <taxon>Lysobacteraceae</taxon>
        <taxon>Stenotrophomonas</taxon>
        <taxon>Stenotrophomonas maltophilia group</taxon>
    </lineage>
</organism>
<sequence>MACWGDTRRRMRMDVRGWSVIAVLAIAGCSGRQAASVEDAAEVANAAPAPSLSNPATDAVSARVPTASSTTTAAPGLAQPEGHFLEGERMLLNEGAVSAQKSEAVLGSDKAFAQAISQFERDAAGHLEVQDLTRLYRAAATRLIGNDGTLVSFACGYSLCVGEIRSRTDEDFSAWSEAIGMDKVAPVYSLATAPMTWGRDQHGGRFVFSVDPAANGITGP</sequence>
<dbReference type="HOGENOM" id="CLU_1320252_0_0_6"/>
<dbReference type="EnsemblBacteria" id="CAQ46356">
    <property type="protein sequence ID" value="CAQ46356"/>
    <property type="gene ID" value="Smlt2900"/>
</dbReference>
<dbReference type="EMBL" id="AM743169">
    <property type="protein sequence ID" value="CAQ46356.1"/>
    <property type="molecule type" value="Genomic_DNA"/>
</dbReference>